<comment type="caution">
    <text evidence="2">The sequence shown here is derived from an EMBL/GenBank/DDBJ whole genome shotgun (WGS) entry which is preliminary data.</text>
</comment>
<organism evidence="2 3">
    <name type="scientific">Malassezia globosa (strain ATCC MYA-4612 / CBS 7966)</name>
    <name type="common">Dandruff-associated fungus</name>
    <dbReference type="NCBI Taxonomy" id="425265"/>
    <lineage>
        <taxon>Eukaryota</taxon>
        <taxon>Fungi</taxon>
        <taxon>Dikarya</taxon>
        <taxon>Basidiomycota</taxon>
        <taxon>Ustilaginomycotina</taxon>
        <taxon>Malasseziomycetes</taxon>
        <taxon>Malasseziales</taxon>
        <taxon>Malasseziaceae</taxon>
        <taxon>Malassezia</taxon>
    </lineage>
</organism>
<evidence type="ECO:0000313" key="2">
    <source>
        <dbReference type="EMBL" id="EDP41496.1"/>
    </source>
</evidence>
<accession>A8QDD5</accession>
<dbReference type="OrthoDB" id="3344425at2759"/>
<dbReference type="KEGG" id="mgl:MGL_4189"/>
<feature type="chain" id="PRO_5002725580" description="Fungal calcium binding protein domain-containing protein" evidence="1">
    <location>
        <begin position="18"/>
        <end position="90"/>
    </location>
</feature>
<dbReference type="Proteomes" id="UP000008837">
    <property type="component" value="Unassembled WGS sequence"/>
</dbReference>
<dbReference type="OMA" id="GNCAKSI"/>
<evidence type="ECO:0000313" key="3">
    <source>
        <dbReference type="Proteomes" id="UP000008837"/>
    </source>
</evidence>
<dbReference type="InParanoid" id="A8QDD5"/>
<dbReference type="EMBL" id="AAYY01000021">
    <property type="protein sequence ID" value="EDP41496.1"/>
    <property type="molecule type" value="Genomic_DNA"/>
</dbReference>
<dbReference type="RefSeq" id="XP_001728710.1">
    <property type="nucleotide sequence ID" value="XM_001728658.1"/>
</dbReference>
<evidence type="ECO:0008006" key="4">
    <source>
        <dbReference type="Google" id="ProtNLM"/>
    </source>
</evidence>
<evidence type="ECO:0000256" key="1">
    <source>
        <dbReference type="SAM" id="SignalP"/>
    </source>
</evidence>
<proteinExistence type="predicted"/>
<dbReference type="GeneID" id="5853016"/>
<reference evidence="2 3" key="1">
    <citation type="journal article" date="2007" name="Proc. Natl. Acad. Sci. U.S.A.">
        <title>Dandruff-associated Malassezia genomes reveal convergent and divergent virulence traits shared with plant and human fungal pathogens.</title>
        <authorList>
            <person name="Xu J."/>
            <person name="Saunders C.W."/>
            <person name="Hu P."/>
            <person name="Grant R.A."/>
            <person name="Boekhout T."/>
            <person name="Kuramae E.E."/>
            <person name="Kronstad J.W."/>
            <person name="Deangelis Y.M."/>
            <person name="Reeder N.L."/>
            <person name="Johnstone K.R."/>
            <person name="Leland M."/>
            <person name="Fieno A.M."/>
            <person name="Begley W.M."/>
            <person name="Sun Y."/>
            <person name="Lacey M.P."/>
            <person name="Chaudhary T."/>
            <person name="Keough T."/>
            <person name="Chu L."/>
            <person name="Sears R."/>
            <person name="Yuan B."/>
            <person name="Dawson T.L.Jr."/>
        </authorList>
    </citation>
    <scope>NUCLEOTIDE SEQUENCE [LARGE SCALE GENOMIC DNA]</scope>
    <source>
        <strain evidence="3">ATCC MYA-4612 / CBS 7966</strain>
    </source>
</reference>
<keyword evidence="1" id="KW-0732">Signal</keyword>
<feature type="signal peptide" evidence="1">
    <location>
        <begin position="1"/>
        <end position="17"/>
    </location>
</feature>
<keyword evidence="3" id="KW-1185">Reference proteome</keyword>
<dbReference type="VEuPathDB" id="FungiDB:MGL_4189"/>
<gene>
    <name evidence="2" type="ORF">MGL_4189</name>
</gene>
<dbReference type="AlphaFoldDB" id="A8QDD5"/>
<protein>
    <recommendedName>
        <fullName evidence="4">Fungal calcium binding protein domain-containing protein</fullName>
    </recommendedName>
</protein>
<name>A8QDD5_MALGO</name>
<sequence>MYKALVLAAAFASVAFAKVSVKGYEANIKAGDLSCKFGSGDILSACGNCAKSITECATSNPNKTKEVCISDISSFAKDCGGCAVDILECL</sequence>